<feature type="transmembrane region" description="Helical" evidence="1">
    <location>
        <begin position="50"/>
        <end position="79"/>
    </location>
</feature>
<evidence type="ECO:0000313" key="2">
    <source>
        <dbReference type="EMBL" id="MBF8436489.1"/>
    </source>
</evidence>
<feature type="transmembrane region" description="Helical" evidence="1">
    <location>
        <begin position="265"/>
        <end position="288"/>
    </location>
</feature>
<proteinExistence type="predicted"/>
<keyword evidence="3" id="KW-1185">Reference proteome</keyword>
<feature type="transmembrane region" description="Helical" evidence="1">
    <location>
        <begin position="300"/>
        <end position="322"/>
    </location>
</feature>
<dbReference type="AlphaFoldDB" id="A0A931AR01"/>
<evidence type="ECO:0000256" key="1">
    <source>
        <dbReference type="SAM" id="Phobius"/>
    </source>
</evidence>
<keyword evidence="1" id="KW-0472">Membrane</keyword>
<dbReference type="InterPro" id="IPR007294">
    <property type="entry name" value="DUF401"/>
</dbReference>
<feature type="transmembrane region" description="Helical" evidence="1">
    <location>
        <begin position="224"/>
        <end position="253"/>
    </location>
</feature>
<feature type="transmembrane region" description="Helical" evidence="1">
    <location>
        <begin position="390"/>
        <end position="409"/>
    </location>
</feature>
<dbReference type="PANTHER" id="PTHR39556">
    <property type="entry name" value="PROTEIN, PUTATIVE-RELATED"/>
    <property type="match status" value="1"/>
</dbReference>
<sequence>MLPLIGVIISFFTVVILLSMKKSLGAAMFIGSLIVGISSTNDIAENIGGLIPTFVTGIIDPIAIELIVLVSLVAVFGYLMKELELLTDLIDVARYYLSSIFFIITAIPSMIGVLPMPGGAVFSAPIIEPIGDQMEMSSARLTSLNIYYRHLWYFIFPYMPSMIIASSLSNINVMTIALMHIPIVGIMIIIGWIYYNNDKKKLIQKEVNQDCDTEEVSFLDAIKVLLPFVIVLFPPLILDISFVYALIVAILYIILLRKDLFEWKYLLNGMNLQLTVGVAGIMVFKAFIENSEGVMILTELLISFGIPLFLLALFIPFIAGLLTGNHTGAIGISYPILLTLFTDSSMYLLWHMIIFSSSYFGYVLSPFHLCNLMTVKYYNISLDKYYKEIIVPFAGTAAGIFLLSVIYYFTII</sequence>
<keyword evidence="1" id="KW-0812">Transmembrane</keyword>
<keyword evidence="1" id="KW-1133">Transmembrane helix</keyword>
<comment type="caution">
    <text evidence="2">The sequence shown here is derived from an EMBL/GenBank/DDBJ whole genome shotgun (WGS) entry which is preliminary data.</text>
</comment>
<reference evidence="2" key="1">
    <citation type="submission" date="2020-11" db="EMBL/GenBank/DDBJ databases">
        <title>Halonatronomonas betainensis gen. nov., sp. nov. a novel haloalkaliphilic representative of the family Halanaerobiacae capable of betaine degradation.</title>
        <authorList>
            <person name="Boltyanskaya Y."/>
            <person name="Kevbrin V."/>
            <person name="Detkova E."/>
            <person name="Grouzdev D.S."/>
            <person name="Koziaeva V."/>
            <person name="Zhilina T."/>
        </authorList>
    </citation>
    <scope>NUCLEOTIDE SEQUENCE</scope>
    <source>
        <strain evidence="2">Z-7014</strain>
    </source>
</reference>
<dbReference type="RefSeq" id="WP_270453382.1">
    <property type="nucleotide sequence ID" value="NZ_JADPIE010000002.1"/>
</dbReference>
<dbReference type="EMBL" id="JADPIE010000002">
    <property type="protein sequence ID" value="MBF8436489.1"/>
    <property type="molecule type" value="Genomic_DNA"/>
</dbReference>
<accession>A0A931AR01</accession>
<feature type="transmembrane region" description="Helical" evidence="1">
    <location>
        <begin position="177"/>
        <end position="195"/>
    </location>
</feature>
<dbReference type="Pfam" id="PF04165">
    <property type="entry name" value="DUF401"/>
    <property type="match status" value="1"/>
</dbReference>
<organism evidence="2 3">
    <name type="scientific">Halonatronomonas betaini</name>
    <dbReference type="NCBI Taxonomy" id="2778430"/>
    <lineage>
        <taxon>Bacteria</taxon>
        <taxon>Bacillati</taxon>
        <taxon>Bacillota</taxon>
        <taxon>Clostridia</taxon>
        <taxon>Halanaerobiales</taxon>
        <taxon>Halarsenatibacteraceae</taxon>
        <taxon>Halonatronomonas</taxon>
    </lineage>
</organism>
<name>A0A931AR01_9FIRM</name>
<evidence type="ECO:0000313" key="3">
    <source>
        <dbReference type="Proteomes" id="UP000621436"/>
    </source>
</evidence>
<protein>
    <submittedName>
        <fullName evidence="2">DUF401 family protein</fullName>
    </submittedName>
</protein>
<feature type="transmembrane region" description="Helical" evidence="1">
    <location>
        <begin position="100"/>
        <end position="127"/>
    </location>
</feature>
<gene>
    <name evidence="2" type="ORF">I0Q91_05330</name>
</gene>
<dbReference type="PANTHER" id="PTHR39556:SF1">
    <property type="entry name" value="PROTEIN, PUTATIVE-RELATED"/>
    <property type="match status" value="1"/>
</dbReference>
<dbReference type="Proteomes" id="UP000621436">
    <property type="component" value="Unassembled WGS sequence"/>
</dbReference>